<sequence>MVGASLSTIPNELSLAILCNLDSREDVLSFSLLSKHFRALTAPHHLEYREIRLTLQDEHVWTHLARSPGPAANVYKLVVYQKSFRYYTAASPTFTPRLPATLVRPLDPYQPGGSLASAVEAAARNMRNLKTLEIDTDYEYRHRRSDTSVVQGLVEMSIGSLEHLTISGYGLDCQWEVPAGGGALDMSQLKTFIAPIVDNAQFWIDAVLKSASNLQVLNFSVVDLARMFTSTFFADCRFPALRDLTWESKGWQHETYQAAVNFLCAHPTLERLQWERGGVCAALPRPFLPRLRHLRVERWPLVSAVLQESRTDGGLETLELTKWGRTLMRRCALQKGSGSSVRRLSFQCWTVSTLREMAAIFPGVRELHLEAGLDLVNEPGIEEVPTLADALECFPNLEVVGGMRFRDEKHMGAVLASFPRIERFEDPRFSHTRQPRD</sequence>
<dbReference type="Proteomes" id="UP000814140">
    <property type="component" value="Unassembled WGS sequence"/>
</dbReference>
<proteinExistence type="predicted"/>
<organism evidence="1 2">
    <name type="scientific">Artomyces pyxidatus</name>
    <dbReference type="NCBI Taxonomy" id="48021"/>
    <lineage>
        <taxon>Eukaryota</taxon>
        <taxon>Fungi</taxon>
        <taxon>Dikarya</taxon>
        <taxon>Basidiomycota</taxon>
        <taxon>Agaricomycotina</taxon>
        <taxon>Agaricomycetes</taxon>
        <taxon>Russulales</taxon>
        <taxon>Auriscalpiaceae</taxon>
        <taxon>Artomyces</taxon>
    </lineage>
</organism>
<comment type="caution">
    <text evidence="1">The sequence shown here is derived from an EMBL/GenBank/DDBJ whole genome shotgun (WGS) entry which is preliminary data.</text>
</comment>
<protein>
    <submittedName>
        <fullName evidence="1">Uncharacterized protein</fullName>
    </submittedName>
</protein>
<reference evidence="1" key="2">
    <citation type="journal article" date="2022" name="New Phytol.">
        <title>Evolutionary transition to the ectomycorrhizal habit in the genomes of a hyperdiverse lineage of mushroom-forming fungi.</title>
        <authorList>
            <person name="Looney B."/>
            <person name="Miyauchi S."/>
            <person name="Morin E."/>
            <person name="Drula E."/>
            <person name="Courty P.E."/>
            <person name="Kohler A."/>
            <person name="Kuo A."/>
            <person name="LaButti K."/>
            <person name="Pangilinan J."/>
            <person name="Lipzen A."/>
            <person name="Riley R."/>
            <person name="Andreopoulos W."/>
            <person name="He G."/>
            <person name="Johnson J."/>
            <person name="Nolan M."/>
            <person name="Tritt A."/>
            <person name="Barry K.W."/>
            <person name="Grigoriev I.V."/>
            <person name="Nagy L.G."/>
            <person name="Hibbett D."/>
            <person name="Henrissat B."/>
            <person name="Matheny P.B."/>
            <person name="Labbe J."/>
            <person name="Martin F.M."/>
        </authorList>
    </citation>
    <scope>NUCLEOTIDE SEQUENCE</scope>
    <source>
        <strain evidence="1">HHB10654</strain>
    </source>
</reference>
<keyword evidence="2" id="KW-1185">Reference proteome</keyword>
<dbReference type="EMBL" id="MU277194">
    <property type="protein sequence ID" value="KAI0065786.1"/>
    <property type="molecule type" value="Genomic_DNA"/>
</dbReference>
<gene>
    <name evidence="1" type="ORF">BV25DRAFT_1594483</name>
</gene>
<reference evidence="1" key="1">
    <citation type="submission" date="2021-03" db="EMBL/GenBank/DDBJ databases">
        <authorList>
            <consortium name="DOE Joint Genome Institute"/>
            <person name="Ahrendt S."/>
            <person name="Looney B.P."/>
            <person name="Miyauchi S."/>
            <person name="Morin E."/>
            <person name="Drula E."/>
            <person name="Courty P.E."/>
            <person name="Chicoki N."/>
            <person name="Fauchery L."/>
            <person name="Kohler A."/>
            <person name="Kuo A."/>
            <person name="Labutti K."/>
            <person name="Pangilinan J."/>
            <person name="Lipzen A."/>
            <person name="Riley R."/>
            <person name="Andreopoulos W."/>
            <person name="He G."/>
            <person name="Johnson J."/>
            <person name="Barry K.W."/>
            <person name="Grigoriev I.V."/>
            <person name="Nagy L."/>
            <person name="Hibbett D."/>
            <person name="Henrissat B."/>
            <person name="Matheny P.B."/>
            <person name="Labbe J."/>
            <person name="Martin F."/>
        </authorList>
    </citation>
    <scope>NUCLEOTIDE SEQUENCE</scope>
    <source>
        <strain evidence="1">HHB10654</strain>
    </source>
</reference>
<evidence type="ECO:0000313" key="1">
    <source>
        <dbReference type="EMBL" id="KAI0065786.1"/>
    </source>
</evidence>
<evidence type="ECO:0000313" key="2">
    <source>
        <dbReference type="Proteomes" id="UP000814140"/>
    </source>
</evidence>
<accession>A0ACB8TC73</accession>
<name>A0ACB8TC73_9AGAM</name>